<evidence type="ECO:0000313" key="2">
    <source>
        <dbReference type="Proteomes" id="UP000475385"/>
    </source>
</evidence>
<reference evidence="1 2" key="1">
    <citation type="submission" date="2020-03" db="EMBL/GenBank/DDBJ databases">
        <title>Roseomonas stagni sp. nov., isolated from pond water in Japan.</title>
        <authorList>
            <person name="Furuhata K."/>
            <person name="Miyamoto H."/>
            <person name="Goto K."/>
        </authorList>
    </citation>
    <scope>NUCLEOTIDE SEQUENCE [LARGE SCALE GENOMIC DNA]</scope>
    <source>
        <strain evidence="1 2">PeD5</strain>
    </source>
</reference>
<accession>A0A6M1LE60</accession>
<comment type="caution">
    <text evidence="1">The sequence shown here is derived from an EMBL/GenBank/DDBJ whole genome shotgun (WGS) entry which is preliminary data.</text>
</comment>
<protein>
    <submittedName>
        <fullName evidence="1">Uncharacterized protein</fullName>
    </submittedName>
</protein>
<dbReference type="AlphaFoldDB" id="A0A6M1LE60"/>
<dbReference type="Proteomes" id="UP000475385">
    <property type="component" value="Unassembled WGS sequence"/>
</dbReference>
<gene>
    <name evidence="1" type="ORF">G3576_00495</name>
</gene>
<name>A0A6M1LE60_9PROT</name>
<keyword evidence="2" id="KW-1185">Reference proteome</keyword>
<dbReference type="RefSeq" id="WP_164692366.1">
    <property type="nucleotide sequence ID" value="NZ_JAAIKB010000001.1"/>
</dbReference>
<sequence>MPALTLRPGEWIGWQDIPGRHAGWPPGPVFVTALAPLRSGRRLLDLHVIRPFRPVVAIRDSVRLQVMQRGPGLILGSTTDEAGTERLVVITPLTFDWFREHCSLLTDRFPPSRFTADEDGAPVTTMTGPAYARCLFGREETAMLDGVTEESLPGPKPPMAASQARFRLDHTYDPFDSWLIWRGTAPRAMRDKWLICARDGHLLFRRRAGGHLIYAVEATWRGDRLHLGTVTASRDPRAWAVTDDRHDRDLVVHLINLLLIGVPESAPGAPR</sequence>
<evidence type="ECO:0000313" key="1">
    <source>
        <dbReference type="EMBL" id="NGM18471.1"/>
    </source>
</evidence>
<dbReference type="EMBL" id="JAAIKB010000001">
    <property type="protein sequence ID" value="NGM18471.1"/>
    <property type="molecule type" value="Genomic_DNA"/>
</dbReference>
<proteinExistence type="predicted"/>
<organism evidence="1 2">
    <name type="scientific">Falsiroseomonas algicola</name>
    <dbReference type="NCBI Taxonomy" id="2716930"/>
    <lineage>
        <taxon>Bacteria</taxon>
        <taxon>Pseudomonadati</taxon>
        <taxon>Pseudomonadota</taxon>
        <taxon>Alphaproteobacteria</taxon>
        <taxon>Acetobacterales</taxon>
        <taxon>Roseomonadaceae</taxon>
        <taxon>Falsiroseomonas</taxon>
    </lineage>
</organism>